<proteinExistence type="predicted"/>
<accession>A0A9Q0RAH2</accession>
<reference evidence="1" key="1">
    <citation type="submission" date="2022-10" db="EMBL/GenBank/DDBJ databases">
        <title>Novel sulphate-reducing endosymbionts in the free-living metamonad Anaeramoeba.</title>
        <authorList>
            <person name="Jerlstrom-Hultqvist J."/>
            <person name="Cepicka I."/>
            <person name="Gallot-Lavallee L."/>
            <person name="Salas-Leiva D."/>
            <person name="Curtis B.A."/>
            <person name="Zahonova K."/>
            <person name="Pipaliya S."/>
            <person name="Dacks J."/>
            <person name="Roger A.J."/>
        </authorList>
    </citation>
    <scope>NUCLEOTIDE SEQUENCE</scope>
    <source>
        <strain evidence="1">BMAN</strain>
    </source>
</reference>
<dbReference type="AlphaFoldDB" id="A0A9Q0RAH2"/>
<keyword evidence="2" id="KW-1185">Reference proteome</keyword>
<evidence type="ECO:0008006" key="3">
    <source>
        <dbReference type="Google" id="ProtNLM"/>
    </source>
</evidence>
<dbReference type="Proteomes" id="UP001149090">
    <property type="component" value="Unassembled WGS sequence"/>
</dbReference>
<protein>
    <recommendedName>
        <fullName evidence="3">NYN domain-containing protein</fullName>
    </recommendedName>
</protein>
<name>A0A9Q0RAH2_ANAIG</name>
<comment type="caution">
    <text evidence="1">The sequence shown here is derived from an EMBL/GenBank/DDBJ whole genome shotgun (WGS) entry which is preliminary data.</text>
</comment>
<dbReference type="EMBL" id="JAPDFW010000077">
    <property type="protein sequence ID" value="KAJ5073031.1"/>
    <property type="molecule type" value="Genomic_DNA"/>
</dbReference>
<evidence type="ECO:0000313" key="2">
    <source>
        <dbReference type="Proteomes" id="UP001149090"/>
    </source>
</evidence>
<organism evidence="1 2">
    <name type="scientific">Anaeramoeba ignava</name>
    <name type="common">Anaerobic marine amoeba</name>
    <dbReference type="NCBI Taxonomy" id="1746090"/>
    <lineage>
        <taxon>Eukaryota</taxon>
        <taxon>Metamonada</taxon>
        <taxon>Anaeramoebidae</taxon>
        <taxon>Anaeramoeba</taxon>
    </lineage>
</organism>
<evidence type="ECO:0000313" key="1">
    <source>
        <dbReference type="EMBL" id="KAJ5073031.1"/>
    </source>
</evidence>
<gene>
    <name evidence="1" type="ORF">M0811_08986</name>
</gene>
<sequence length="167" mass="19224">MASVGIFWDMDSCEPEQSHHLNDLIISLKYFSQNYGKLKQIYISSTKITEKQKNLIEEIHYLTLLANHFELMIELYGFVLETKGRADVSTPFPPLIPIKIIMITSRIEFAKSLFYLRGIGCSISLMCSIHSPIVLKTSVTENQIFQWPPSFSQIQTFNFKDSILILI</sequence>